<organism evidence="2">
    <name type="scientific">Zooxanthella nutricula</name>
    <dbReference type="NCBI Taxonomy" id="1333877"/>
    <lineage>
        <taxon>Eukaryota</taxon>
        <taxon>Sar</taxon>
        <taxon>Alveolata</taxon>
        <taxon>Dinophyceae</taxon>
        <taxon>Peridiniales</taxon>
        <taxon>Peridiniales incertae sedis</taxon>
        <taxon>Zooxanthella</taxon>
    </lineage>
</organism>
<name>A0A7S2QGF6_9DINO</name>
<feature type="compositionally biased region" description="Polar residues" evidence="1">
    <location>
        <begin position="307"/>
        <end position="316"/>
    </location>
</feature>
<dbReference type="PANTHER" id="PTHR37490">
    <property type="entry name" value="EXPRESSED PROTEIN"/>
    <property type="match status" value="1"/>
</dbReference>
<accession>A0A7S2QGF6</accession>
<evidence type="ECO:0000256" key="1">
    <source>
        <dbReference type="SAM" id="MobiDB-lite"/>
    </source>
</evidence>
<evidence type="ECO:0000313" key="2">
    <source>
        <dbReference type="EMBL" id="CAD9641767.1"/>
    </source>
</evidence>
<sequence>MSWIEAYRGPGVNFRVYSKGEAAPGAEALKNVGRESHTFLTHIVENYDRLADWTVFTQGAAPTWGYKGGDSGSGHLTDHISFGDYLKPFPNGRDSFLAMSAAVSLPQGLQSTRLGSLTDKLSTVSNDVCPAGGADGWSGWWLDPAHPHARAGAQMLAFYKQHVLQKGSGGAELTKPVTLAFVQGARFAVAAKRILTRPRAFYEKLLSFVSQERSPIEGYFLEAMWHDVFHPEAPQDTHALCSLMPLPVAPPLTASEMYEDTARRLNDLGLATARVLSQTLSEAYVVTSEAPGTEAPGITEAPGTEAPGSTESTEAPGTTEAPGGDMDSRAPTRFCAARGVSTIFALLAVAGAYVSSQE</sequence>
<protein>
    <submittedName>
        <fullName evidence="2">Uncharacterized protein</fullName>
    </submittedName>
</protein>
<dbReference type="AlphaFoldDB" id="A0A7S2QGF6"/>
<dbReference type="InterPro" id="IPR021838">
    <property type="entry name" value="DUF3431"/>
</dbReference>
<feature type="region of interest" description="Disordered" evidence="1">
    <location>
        <begin position="288"/>
        <end position="330"/>
    </location>
</feature>
<proteinExistence type="predicted"/>
<dbReference type="Pfam" id="PF11913">
    <property type="entry name" value="DUF3431"/>
    <property type="match status" value="2"/>
</dbReference>
<reference evidence="2" key="1">
    <citation type="submission" date="2021-01" db="EMBL/GenBank/DDBJ databases">
        <authorList>
            <person name="Corre E."/>
            <person name="Pelletier E."/>
            <person name="Niang G."/>
            <person name="Scheremetjew M."/>
            <person name="Finn R."/>
            <person name="Kale V."/>
            <person name="Holt S."/>
            <person name="Cochrane G."/>
            <person name="Meng A."/>
            <person name="Brown T."/>
            <person name="Cohen L."/>
        </authorList>
    </citation>
    <scope>NUCLEOTIDE SEQUENCE</scope>
    <source>
        <strain evidence="2">RCC3387</strain>
    </source>
</reference>
<gene>
    <name evidence="2" type="ORF">BRAN1462_LOCUS59589</name>
</gene>
<dbReference type="EMBL" id="HBGW01093917">
    <property type="protein sequence ID" value="CAD9641767.1"/>
    <property type="molecule type" value="Transcribed_RNA"/>
</dbReference>
<dbReference type="PANTHER" id="PTHR37490:SF1">
    <property type="entry name" value="GLYCOSYLTRANSFERASE 2-LIKE DOMAIN-CONTAINING PROTEIN"/>
    <property type="match status" value="1"/>
</dbReference>